<evidence type="ECO:0000313" key="2">
    <source>
        <dbReference type="EMBL" id="GGH76503.1"/>
    </source>
</evidence>
<evidence type="ECO:0008006" key="4">
    <source>
        <dbReference type="Google" id="ProtNLM"/>
    </source>
</evidence>
<feature type="transmembrane region" description="Helical" evidence="1">
    <location>
        <begin position="53"/>
        <end position="72"/>
    </location>
</feature>
<keyword evidence="1" id="KW-0812">Transmembrane</keyword>
<keyword evidence="3" id="KW-1185">Reference proteome</keyword>
<keyword evidence="1" id="KW-1133">Transmembrane helix</keyword>
<evidence type="ECO:0000256" key="1">
    <source>
        <dbReference type="SAM" id="Phobius"/>
    </source>
</evidence>
<protein>
    <recommendedName>
        <fullName evidence="4">YcxB-like protein</fullName>
    </recommendedName>
</protein>
<proteinExistence type="predicted"/>
<reference evidence="2" key="1">
    <citation type="journal article" date="2014" name="Int. J. Syst. Evol. Microbiol.">
        <title>Complete genome sequence of Corynebacterium casei LMG S-19264T (=DSM 44701T), isolated from a smear-ripened cheese.</title>
        <authorList>
            <consortium name="US DOE Joint Genome Institute (JGI-PGF)"/>
            <person name="Walter F."/>
            <person name="Albersmeier A."/>
            <person name="Kalinowski J."/>
            <person name="Ruckert C."/>
        </authorList>
    </citation>
    <scope>NUCLEOTIDE SEQUENCE</scope>
    <source>
        <strain evidence="2">CGMCC 1.15290</strain>
    </source>
</reference>
<keyword evidence="1" id="KW-0472">Membrane</keyword>
<name>A0A917MXX8_9BACT</name>
<dbReference type="Proteomes" id="UP000627292">
    <property type="component" value="Unassembled WGS sequence"/>
</dbReference>
<reference evidence="2" key="2">
    <citation type="submission" date="2020-09" db="EMBL/GenBank/DDBJ databases">
        <authorList>
            <person name="Sun Q."/>
            <person name="Zhou Y."/>
        </authorList>
    </citation>
    <scope>NUCLEOTIDE SEQUENCE</scope>
    <source>
        <strain evidence="2">CGMCC 1.15290</strain>
    </source>
</reference>
<dbReference type="AlphaFoldDB" id="A0A917MXX8"/>
<sequence length="160" mass="19382">MQFNFSYDKKKVIQGLRYHFMSRPEIRIMVILVNVFAIIAAVLFYSKKIRPEPFLLGSCIWLFMMLSFWYILPTTIYKRNATFKDRFTIFFLEDKVRLESTQGYVDWNWQNFSGFFESPHFFHLYFSTKLFFLVPKDNMGTEFTHELRGMLNKRITAMKK</sequence>
<dbReference type="EMBL" id="BMIB01000004">
    <property type="protein sequence ID" value="GGH76503.1"/>
    <property type="molecule type" value="Genomic_DNA"/>
</dbReference>
<organism evidence="2 3">
    <name type="scientific">Filimonas zeae</name>
    <dbReference type="NCBI Taxonomy" id="1737353"/>
    <lineage>
        <taxon>Bacteria</taxon>
        <taxon>Pseudomonadati</taxon>
        <taxon>Bacteroidota</taxon>
        <taxon>Chitinophagia</taxon>
        <taxon>Chitinophagales</taxon>
        <taxon>Chitinophagaceae</taxon>
        <taxon>Filimonas</taxon>
    </lineage>
</organism>
<accession>A0A917MXX8</accession>
<evidence type="ECO:0000313" key="3">
    <source>
        <dbReference type="Proteomes" id="UP000627292"/>
    </source>
</evidence>
<comment type="caution">
    <text evidence="2">The sequence shown here is derived from an EMBL/GenBank/DDBJ whole genome shotgun (WGS) entry which is preliminary data.</text>
</comment>
<feature type="transmembrane region" description="Helical" evidence="1">
    <location>
        <begin position="26"/>
        <end position="46"/>
    </location>
</feature>
<dbReference type="RefSeq" id="WP_188955924.1">
    <property type="nucleotide sequence ID" value="NZ_BMIB01000004.1"/>
</dbReference>
<gene>
    <name evidence="2" type="ORF">GCM10011379_41440</name>
</gene>